<feature type="compositionally biased region" description="Gly residues" evidence="1">
    <location>
        <begin position="60"/>
        <end position="71"/>
    </location>
</feature>
<comment type="caution">
    <text evidence="2">The sequence shown here is derived from an EMBL/GenBank/DDBJ whole genome shotgun (WGS) entry which is preliminary data.</text>
</comment>
<feature type="region of interest" description="Disordered" evidence="1">
    <location>
        <begin position="158"/>
        <end position="179"/>
    </location>
</feature>
<protein>
    <submittedName>
        <fullName evidence="2">Uncharacterized protein</fullName>
    </submittedName>
</protein>
<proteinExistence type="predicted"/>
<reference evidence="2 3" key="1">
    <citation type="submission" date="2020-03" db="EMBL/GenBank/DDBJ databases">
        <title>Dissostichus mawsoni Genome sequencing and assembly.</title>
        <authorList>
            <person name="Park H."/>
        </authorList>
    </citation>
    <scope>NUCLEOTIDE SEQUENCE [LARGE SCALE GENOMIC DNA]</scope>
    <source>
        <strain evidence="2">DM0001</strain>
        <tissue evidence="2">Muscle</tissue>
    </source>
</reference>
<organism evidence="2 3">
    <name type="scientific">Dissostichus mawsoni</name>
    <name type="common">Antarctic cod</name>
    <dbReference type="NCBI Taxonomy" id="36200"/>
    <lineage>
        <taxon>Eukaryota</taxon>
        <taxon>Metazoa</taxon>
        <taxon>Chordata</taxon>
        <taxon>Craniata</taxon>
        <taxon>Vertebrata</taxon>
        <taxon>Euteleostomi</taxon>
        <taxon>Actinopterygii</taxon>
        <taxon>Neopterygii</taxon>
        <taxon>Teleostei</taxon>
        <taxon>Neoteleostei</taxon>
        <taxon>Acanthomorphata</taxon>
        <taxon>Eupercaria</taxon>
        <taxon>Perciformes</taxon>
        <taxon>Notothenioidei</taxon>
        <taxon>Nototheniidae</taxon>
        <taxon>Dissostichus</taxon>
    </lineage>
</organism>
<dbReference type="Proteomes" id="UP000518266">
    <property type="component" value="Unassembled WGS sequence"/>
</dbReference>
<evidence type="ECO:0000256" key="1">
    <source>
        <dbReference type="SAM" id="MobiDB-lite"/>
    </source>
</evidence>
<gene>
    <name evidence="2" type="ORF">F7725_024337</name>
</gene>
<accession>A0A7J5XZ47</accession>
<feature type="region of interest" description="Disordered" evidence="1">
    <location>
        <begin position="54"/>
        <end position="92"/>
    </location>
</feature>
<keyword evidence="3" id="KW-1185">Reference proteome</keyword>
<feature type="compositionally biased region" description="Acidic residues" evidence="1">
    <location>
        <begin position="164"/>
        <end position="179"/>
    </location>
</feature>
<evidence type="ECO:0000313" key="3">
    <source>
        <dbReference type="Proteomes" id="UP000518266"/>
    </source>
</evidence>
<dbReference type="AlphaFoldDB" id="A0A7J5XZ47"/>
<dbReference type="EMBL" id="JAAKFY010000019">
    <property type="protein sequence ID" value="KAF3842386.1"/>
    <property type="molecule type" value="Genomic_DNA"/>
</dbReference>
<sequence length="179" mass="19190">MRDGSSCFCLSVTSSISSTLFCCSRCRTLSMNMAKRSLRQIQGVCGHRRVGAADPPVQAHGGGETVAGPGHGAEPRGAPGGGAAHARGGDGNLGESPKIFRVLCYRSMKTGPTVGLKDSTPVELEHHGCSHMTPSGSPVLSCTEQQWYKPRTMAKEQELVLKVEDEDEDEEEDEEEEEE</sequence>
<name>A0A7J5XZ47_DISMA</name>
<evidence type="ECO:0000313" key="2">
    <source>
        <dbReference type="EMBL" id="KAF3842386.1"/>
    </source>
</evidence>